<proteinExistence type="predicted"/>
<dbReference type="Proteomes" id="UP000666369">
    <property type="component" value="Unassembled WGS sequence"/>
</dbReference>
<comment type="caution">
    <text evidence="2">The sequence shown here is derived from an EMBL/GenBank/DDBJ whole genome shotgun (WGS) entry which is preliminary data.</text>
</comment>
<gene>
    <name evidence="2" type="ORF">GW587_27420</name>
</gene>
<accession>A0ABX0FUB8</accession>
<feature type="signal peptide" evidence="1">
    <location>
        <begin position="1"/>
        <end position="24"/>
    </location>
</feature>
<name>A0ABX0FUB8_9BURK</name>
<protein>
    <recommendedName>
        <fullName evidence="4">Lipoprotein</fullName>
    </recommendedName>
</protein>
<reference evidence="3" key="1">
    <citation type="submission" date="2023-07" db="EMBL/GenBank/DDBJ databases">
        <title>Duganella aceri sp. nov., isolated from tree sap.</title>
        <authorList>
            <person name="Kim I.S."/>
        </authorList>
    </citation>
    <scope>NUCLEOTIDE SEQUENCE [LARGE SCALE GENOMIC DNA]</scope>
    <source>
        <strain evidence="3">SAP-35</strain>
    </source>
</reference>
<feature type="chain" id="PRO_5046678264" description="Lipoprotein" evidence="1">
    <location>
        <begin position="25"/>
        <end position="149"/>
    </location>
</feature>
<evidence type="ECO:0000256" key="1">
    <source>
        <dbReference type="SAM" id="SignalP"/>
    </source>
</evidence>
<organism evidence="2 3">
    <name type="scientific">Duganella aceris</name>
    <dbReference type="NCBI Taxonomy" id="2703883"/>
    <lineage>
        <taxon>Bacteria</taxon>
        <taxon>Pseudomonadati</taxon>
        <taxon>Pseudomonadota</taxon>
        <taxon>Betaproteobacteria</taxon>
        <taxon>Burkholderiales</taxon>
        <taxon>Oxalobacteraceae</taxon>
        <taxon>Telluria group</taxon>
        <taxon>Duganella</taxon>
    </lineage>
</organism>
<dbReference type="EMBL" id="JAADJT010000016">
    <property type="protein sequence ID" value="NGZ87977.1"/>
    <property type="molecule type" value="Genomic_DNA"/>
</dbReference>
<evidence type="ECO:0000313" key="2">
    <source>
        <dbReference type="EMBL" id="NGZ87977.1"/>
    </source>
</evidence>
<keyword evidence="3" id="KW-1185">Reference proteome</keyword>
<keyword evidence="1" id="KW-0732">Signal</keyword>
<dbReference type="RefSeq" id="WP_166108099.1">
    <property type="nucleotide sequence ID" value="NZ_JAADJT010000016.1"/>
</dbReference>
<evidence type="ECO:0008006" key="4">
    <source>
        <dbReference type="Google" id="ProtNLM"/>
    </source>
</evidence>
<dbReference type="PROSITE" id="PS51257">
    <property type="entry name" value="PROKAR_LIPOPROTEIN"/>
    <property type="match status" value="1"/>
</dbReference>
<sequence>MFLRPAATAALLPALIGLAGCASLTESTQQNVLVQTVLEHREIAGVGCVLYNDVGKWFVTTPARVTLRKSAGPLRIDCQKAGKGWAYEKVDAKADGNLWGNLALTAGVGYFIDKNTGAGYDYPATLTVVMHPAQDQEEGPPPAAGVTLY</sequence>
<evidence type="ECO:0000313" key="3">
    <source>
        <dbReference type="Proteomes" id="UP000666369"/>
    </source>
</evidence>